<evidence type="ECO:0000313" key="2">
    <source>
        <dbReference type="Proteomes" id="UP001163321"/>
    </source>
</evidence>
<dbReference type="EMBL" id="CM047585">
    <property type="protein sequence ID" value="KAI9910679.1"/>
    <property type="molecule type" value="Genomic_DNA"/>
</dbReference>
<gene>
    <name evidence="1" type="ORF">PsorP6_010306</name>
</gene>
<protein>
    <submittedName>
        <fullName evidence="1">Uncharacterized protein</fullName>
    </submittedName>
</protein>
<reference evidence="1 2" key="1">
    <citation type="journal article" date="2022" name="bioRxiv">
        <title>The genome of the oomycete Peronosclerospora sorghi, a cosmopolitan pathogen of maize and sorghum, is inflated with dispersed pseudogenes.</title>
        <authorList>
            <person name="Fletcher K."/>
            <person name="Martin F."/>
            <person name="Isakeit T."/>
            <person name="Cavanaugh K."/>
            <person name="Magill C."/>
            <person name="Michelmore R."/>
        </authorList>
    </citation>
    <scope>NUCLEOTIDE SEQUENCE [LARGE SCALE GENOMIC DNA]</scope>
    <source>
        <strain evidence="1">P6</strain>
    </source>
</reference>
<sequence>MYYKGEMLYTPITRVVTVSDIGYNGASVGFECDKYNEPQAILDSGTSNLAFPPAVYNTLMNRIKAATMQAIPDFDPSYFDDSTSCCDEVYCDPTSSDAELLKLPSIYFRLGMEASDRSTTKHLTVDIPPDLLLEA</sequence>
<proteinExistence type="predicted"/>
<dbReference type="Proteomes" id="UP001163321">
    <property type="component" value="Chromosome 6"/>
</dbReference>
<name>A0ACC0VW04_9STRA</name>
<comment type="caution">
    <text evidence="1">The sequence shown here is derived from an EMBL/GenBank/DDBJ whole genome shotgun (WGS) entry which is preliminary data.</text>
</comment>
<evidence type="ECO:0000313" key="1">
    <source>
        <dbReference type="EMBL" id="KAI9910679.1"/>
    </source>
</evidence>
<organism evidence="1 2">
    <name type="scientific">Peronosclerospora sorghi</name>
    <dbReference type="NCBI Taxonomy" id="230839"/>
    <lineage>
        <taxon>Eukaryota</taxon>
        <taxon>Sar</taxon>
        <taxon>Stramenopiles</taxon>
        <taxon>Oomycota</taxon>
        <taxon>Peronosporomycetes</taxon>
        <taxon>Peronosporales</taxon>
        <taxon>Peronosporaceae</taxon>
        <taxon>Peronosclerospora</taxon>
    </lineage>
</organism>
<keyword evidence="2" id="KW-1185">Reference proteome</keyword>
<accession>A0ACC0VW04</accession>